<reference evidence="1 2" key="1">
    <citation type="journal article" date="2016" name="Nat. Commun.">
        <title>Thousands of microbial genomes shed light on interconnected biogeochemical processes in an aquifer system.</title>
        <authorList>
            <person name="Anantharaman K."/>
            <person name="Brown C.T."/>
            <person name="Hug L.A."/>
            <person name="Sharon I."/>
            <person name="Castelle C.J."/>
            <person name="Probst A.J."/>
            <person name="Thomas B.C."/>
            <person name="Singh A."/>
            <person name="Wilkins M.J."/>
            <person name="Karaoz U."/>
            <person name="Brodie E.L."/>
            <person name="Williams K.H."/>
            <person name="Hubbard S.S."/>
            <person name="Banfield J.F."/>
        </authorList>
    </citation>
    <scope>NUCLEOTIDE SEQUENCE [LARGE SCALE GENOMIC DNA]</scope>
</reference>
<evidence type="ECO:0008006" key="3">
    <source>
        <dbReference type="Google" id="ProtNLM"/>
    </source>
</evidence>
<dbReference type="PANTHER" id="PTHR43630">
    <property type="entry name" value="POLY-BETA-1,6-N-ACETYL-D-GLUCOSAMINE SYNTHASE"/>
    <property type="match status" value="1"/>
</dbReference>
<evidence type="ECO:0000313" key="2">
    <source>
        <dbReference type="Proteomes" id="UP000178176"/>
    </source>
</evidence>
<dbReference type="InterPro" id="IPR029044">
    <property type="entry name" value="Nucleotide-diphossugar_trans"/>
</dbReference>
<gene>
    <name evidence="1" type="ORF">A2876_03325</name>
</gene>
<dbReference type="CDD" id="cd02511">
    <property type="entry name" value="Beta4Glucosyltransferase"/>
    <property type="match status" value="1"/>
</dbReference>
<accession>A0A1F4YDL8</accession>
<name>A0A1F4YDL8_9BACT</name>
<proteinExistence type="predicted"/>
<dbReference type="PANTHER" id="PTHR43630:SF2">
    <property type="entry name" value="GLYCOSYLTRANSFERASE"/>
    <property type="match status" value="1"/>
</dbReference>
<evidence type="ECO:0000313" key="1">
    <source>
        <dbReference type="EMBL" id="OGC91948.1"/>
    </source>
</evidence>
<comment type="caution">
    <text evidence="1">The sequence shown here is derived from an EMBL/GenBank/DDBJ whole genome shotgun (WGS) entry which is preliminary data.</text>
</comment>
<dbReference type="Proteomes" id="UP000178176">
    <property type="component" value="Unassembled WGS sequence"/>
</dbReference>
<sequence>MIDLSVAIIARDRASILPQCLNTARKLSDDVVIITNADHNFVNYSDQKAFATTRCKYDWILSLDSDEYLSPELIQEIKRLDFSYTAYSIPRLNYIFGKPIYHTNWEPSSDTHVWLYNKTKARWVGEVHEEVEVNGQIGKLRNYKIHRNYQSVEEFLIKMNGYTSLESNFINPAYDFLRRFVWHLGFLDGWHGLFLSYLMMIYHTTTWVKLWQKKNFS</sequence>
<dbReference type="AlphaFoldDB" id="A0A1F4YDL8"/>
<protein>
    <recommendedName>
        <fullName evidence="3">Glycosyltransferase 2-like domain-containing protein</fullName>
    </recommendedName>
</protein>
<dbReference type="SUPFAM" id="SSF53448">
    <property type="entry name" value="Nucleotide-diphospho-sugar transferases"/>
    <property type="match status" value="1"/>
</dbReference>
<organism evidence="1 2">
    <name type="scientific">Candidatus Amesbacteria bacterium RIFCSPHIGHO2_01_FULL_48_32b</name>
    <dbReference type="NCBI Taxonomy" id="1797253"/>
    <lineage>
        <taxon>Bacteria</taxon>
        <taxon>Candidatus Amesiibacteriota</taxon>
    </lineage>
</organism>
<dbReference type="EMBL" id="MEXH01000026">
    <property type="protein sequence ID" value="OGC91948.1"/>
    <property type="molecule type" value="Genomic_DNA"/>
</dbReference>